<dbReference type="GO" id="GO:0006260">
    <property type="term" value="P:DNA replication"/>
    <property type="evidence" value="ECO:0007669"/>
    <property type="project" value="UniProtKB-KW"/>
</dbReference>
<keyword evidence="7" id="KW-1185">Reference proteome</keyword>
<name>A0A5D0CL92_9BACL</name>
<dbReference type="PROSITE" id="PS00636">
    <property type="entry name" value="DNAJ_1"/>
    <property type="match status" value="1"/>
</dbReference>
<dbReference type="OrthoDB" id="9779889at2"/>
<dbReference type="InterPro" id="IPR018253">
    <property type="entry name" value="DnaJ_domain_CS"/>
</dbReference>
<dbReference type="EMBL" id="VSDO01000005">
    <property type="protein sequence ID" value="TYA10716.1"/>
    <property type="molecule type" value="Genomic_DNA"/>
</dbReference>
<feature type="region of interest" description="Disordered" evidence="4">
    <location>
        <begin position="126"/>
        <end position="146"/>
    </location>
</feature>
<evidence type="ECO:0000256" key="1">
    <source>
        <dbReference type="ARBA" id="ARBA00022705"/>
    </source>
</evidence>
<proteinExistence type="predicted"/>
<comment type="caution">
    <text evidence="6">The sequence shown here is derived from an EMBL/GenBank/DDBJ whole genome shotgun (WGS) entry which is preliminary data.</text>
</comment>
<keyword evidence="1" id="KW-0235">DNA replication</keyword>
<feature type="domain" description="J" evidence="5">
    <location>
        <begin position="3"/>
        <end position="68"/>
    </location>
</feature>
<reference evidence="6 7" key="1">
    <citation type="submission" date="2019-08" db="EMBL/GenBank/DDBJ databases">
        <title>Genome sequencing of Paenibacillus faecis DSM 23593(T).</title>
        <authorList>
            <person name="Kook J.-K."/>
            <person name="Park S.-N."/>
            <person name="Lim Y.K."/>
        </authorList>
    </citation>
    <scope>NUCLEOTIDE SEQUENCE [LARGE SCALE GENOMIC DNA]</scope>
    <source>
        <strain evidence="6 7">DSM 23593</strain>
    </source>
</reference>
<dbReference type="PRINTS" id="PR00625">
    <property type="entry name" value="JDOMAIN"/>
</dbReference>
<dbReference type="InterPro" id="IPR051948">
    <property type="entry name" value="Hsp70_co-chaperone_J-domain"/>
</dbReference>
<evidence type="ECO:0000313" key="6">
    <source>
        <dbReference type="EMBL" id="TYA10716.1"/>
    </source>
</evidence>
<evidence type="ECO:0000256" key="3">
    <source>
        <dbReference type="ARBA" id="ARBA00023186"/>
    </source>
</evidence>
<dbReference type="PANTHER" id="PTHR44360:SF1">
    <property type="entry name" value="DNAJ HOMOLOG SUBFAMILY B MEMBER 9"/>
    <property type="match status" value="1"/>
</dbReference>
<dbReference type="Pfam" id="PF00226">
    <property type="entry name" value="DnaJ"/>
    <property type="match status" value="1"/>
</dbReference>
<dbReference type="Gene3D" id="1.10.287.110">
    <property type="entry name" value="DnaJ domain"/>
    <property type="match status" value="1"/>
</dbReference>
<dbReference type="SMART" id="SM00271">
    <property type="entry name" value="DnaJ"/>
    <property type="match status" value="1"/>
</dbReference>
<keyword evidence="2" id="KW-0346">Stress response</keyword>
<keyword evidence="3" id="KW-0143">Chaperone</keyword>
<sequence>MTDYYAQLGVARDAGIAEIRQAYRKLAKRYHPDVNRDNPEAEARFKQIVEAYETLNDESLRAEYDRKLDSVKSGRGGTQRKTGGAGTGSAAGRAAGTGANASGVGIDGFDPVRIRQQFEQFFAKVSGNREQENGPGAKAEEAGKNPLDTTAMFDQFFGYRKK</sequence>
<feature type="region of interest" description="Disordered" evidence="4">
    <location>
        <begin position="63"/>
        <end position="97"/>
    </location>
</feature>
<dbReference type="GO" id="GO:0036503">
    <property type="term" value="P:ERAD pathway"/>
    <property type="evidence" value="ECO:0007669"/>
    <property type="project" value="TreeGrafter"/>
</dbReference>
<dbReference type="InterPro" id="IPR001623">
    <property type="entry name" value="DnaJ_domain"/>
</dbReference>
<dbReference type="AlphaFoldDB" id="A0A5D0CL92"/>
<evidence type="ECO:0000259" key="5">
    <source>
        <dbReference type="PROSITE" id="PS50076"/>
    </source>
</evidence>
<dbReference type="InterPro" id="IPR036869">
    <property type="entry name" value="J_dom_sf"/>
</dbReference>
<dbReference type="PANTHER" id="PTHR44360">
    <property type="entry name" value="DNAJ HOMOLOG SUBFAMILY B MEMBER 9"/>
    <property type="match status" value="1"/>
</dbReference>
<dbReference type="Proteomes" id="UP000325218">
    <property type="component" value="Unassembled WGS sequence"/>
</dbReference>
<evidence type="ECO:0000256" key="2">
    <source>
        <dbReference type="ARBA" id="ARBA00023016"/>
    </source>
</evidence>
<evidence type="ECO:0000256" key="4">
    <source>
        <dbReference type="SAM" id="MobiDB-lite"/>
    </source>
</evidence>
<dbReference type="RefSeq" id="WP_148456640.1">
    <property type="nucleotide sequence ID" value="NZ_VSDO01000005.1"/>
</dbReference>
<accession>A0A5D0CL92</accession>
<dbReference type="GO" id="GO:0051787">
    <property type="term" value="F:misfolded protein binding"/>
    <property type="evidence" value="ECO:0007669"/>
    <property type="project" value="TreeGrafter"/>
</dbReference>
<dbReference type="GO" id="GO:0051087">
    <property type="term" value="F:protein-folding chaperone binding"/>
    <property type="evidence" value="ECO:0007669"/>
    <property type="project" value="TreeGrafter"/>
</dbReference>
<gene>
    <name evidence="6" type="ORF">FRY98_23295</name>
</gene>
<dbReference type="PROSITE" id="PS50076">
    <property type="entry name" value="DNAJ_2"/>
    <property type="match status" value="1"/>
</dbReference>
<organism evidence="6 7">
    <name type="scientific">Paenibacillus faecis</name>
    <dbReference type="NCBI Taxonomy" id="862114"/>
    <lineage>
        <taxon>Bacteria</taxon>
        <taxon>Bacillati</taxon>
        <taxon>Bacillota</taxon>
        <taxon>Bacilli</taxon>
        <taxon>Bacillales</taxon>
        <taxon>Paenibacillaceae</taxon>
        <taxon>Paenibacillus</taxon>
    </lineage>
</organism>
<evidence type="ECO:0000313" key="7">
    <source>
        <dbReference type="Proteomes" id="UP000325218"/>
    </source>
</evidence>
<dbReference type="SUPFAM" id="SSF46565">
    <property type="entry name" value="Chaperone J-domain"/>
    <property type="match status" value="1"/>
</dbReference>
<protein>
    <submittedName>
        <fullName evidence="6">DnaJ domain-containing protein</fullName>
    </submittedName>
</protein>
<feature type="compositionally biased region" description="Basic and acidic residues" evidence="4">
    <location>
        <begin position="63"/>
        <end position="72"/>
    </location>
</feature>
<dbReference type="CDD" id="cd06257">
    <property type="entry name" value="DnaJ"/>
    <property type="match status" value="1"/>
</dbReference>
<feature type="compositionally biased region" description="Basic and acidic residues" evidence="4">
    <location>
        <begin position="127"/>
        <end position="143"/>
    </location>
</feature>